<dbReference type="Pfam" id="PF05135">
    <property type="entry name" value="Phage_connect_1"/>
    <property type="match status" value="1"/>
</dbReference>
<dbReference type="EMBL" id="CP117683">
    <property type="protein sequence ID" value="WDC91683.1"/>
    <property type="molecule type" value="Genomic_DNA"/>
</dbReference>
<evidence type="ECO:0000313" key="1">
    <source>
        <dbReference type="EMBL" id="WDC91683.1"/>
    </source>
</evidence>
<evidence type="ECO:0000313" key="2">
    <source>
        <dbReference type="Proteomes" id="UP001215533"/>
    </source>
</evidence>
<accession>A0AAJ5RH19</accession>
<sequence length="108" mass="12069">MDYLTQIKSVLGLDNDQNAVLTTIIDLISQRLKAKTQQDNVPEELSYIVVEASISRFNRINDEGKQSASESEVSATYQTDDLAPFADDIADWVAKNVDTSTKGKFTFY</sequence>
<name>A0AAJ5RH19_LATCU</name>
<organism evidence="1 2">
    <name type="scientific">Latilactobacillus curvatus</name>
    <name type="common">Lactobacillus curvatus</name>
    <dbReference type="NCBI Taxonomy" id="28038"/>
    <lineage>
        <taxon>Bacteria</taxon>
        <taxon>Bacillati</taxon>
        <taxon>Bacillota</taxon>
        <taxon>Bacilli</taxon>
        <taxon>Lactobacillales</taxon>
        <taxon>Lactobacillaceae</taxon>
        <taxon>Latilactobacillus</taxon>
    </lineage>
</organism>
<dbReference type="AlphaFoldDB" id="A0AAJ5RH19"/>
<dbReference type="Proteomes" id="UP001215533">
    <property type="component" value="Chromosome"/>
</dbReference>
<proteinExistence type="predicted"/>
<protein>
    <submittedName>
        <fullName evidence="1">Phage head-tail connector protein</fullName>
    </submittedName>
</protein>
<gene>
    <name evidence="1" type="ORF">PSR33_05710</name>
</gene>
<dbReference type="InterPro" id="IPR021146">
    <property type="entry name" value="Phage_gp6-like_head-tail"/>
</dbReference>
<reference evidence="1" key="1">
    <citation type="submission" date="2023-02" db="EMBL/GenBank/DDBJ databases">
        <title>Complete genome sequence of Lactobacillus curvatus CACC879 isolated from Pig feces.</title>
        <authorList>
            <person name="Park S."/>
            <person name="Park M.A."/>
            <person name="Kim D.-H."/>
            <person name="Kim Y."/>
        </authorList>
    </citation>
    <scope>NUCLEOTIDE SEQUENCE</scope>
    <source>
        <strain evidence="1">CACC879</strain>
    </source>
</reference>